<reference evidence="1 2" key="1">
    <citation type="submission" date="2014-11" db="EMBL/GenBank/DDBJ databases">
        <title>Genetic blueprint of the zoonotic pathogen Toxocara canis.</title>
        <authorList>
            <person name="Zhu X.-Q."/>
            <person name="Korhonen P.K."/>
            <person name="Cai H."/>
            <person name="Young N.D."/>
            <person name="Nejsum P."/>
            <person name="von Samson-Himmelstjerna G."/>
            <person name="Boag P.R."/>
            <person name="Tan P."/>
            <person name="Li Q."/>
            <person name="Min J."/>
            <person name="Yang Y."/>
            <person name="Wang X."/>
            <person name="Fang X."/>
            <person name="Hall R.S."/>
            <person name="Hofmann A."/>
            <person name="Sternberg P.W."/>
            <person name="Jex A.R."/>
            <person name="Gasser R.B."/>
        </authorList>
    </citation>
    <scope>NUCLEOTIDE SEQUENCE [LARGE SCALE GENOMIC DNA]</scope>
    <source>
        <strain evidence="1">PN_DK_2014</strain>
    </source>
</reference>
<dbReference type="AlphaFoldDB" id="A0A0B2W0A0"/>
<evidence type="ECO:0000313" key="1">
    <source>
        <dbReference type="EMBL" id="KHN86625.1"/>
    </source>
</evidence>
<organism evidence="1 2">
    <name type="scientific">Toxocara canis</name>
    <name type="common">Canine roundworm</name>
    <dbReference type="NCBI Taxonomy" id="6265"/>
    <lineage>
        <taxon>Eukaryota</taxon>
        <taxon>Metazoa</taxon>
        <taxon>Ecdysozoa</taxon>
        <taxon>Nematoda</taxon>
        <taxon>Chromadorea</taxon>
        <taxon>Rhabditida</taxon>
        <taxon>Spirurina</taxon>
        <taxon>Ascaridomorpha</taxon>
        <taxon>Ascaridoidea</taxon>
        <taxon>Toxocaridae</taxon>
        <taxon>Toxocara</taxon>
    </lineage>
</organism>
<accession>A0A0B2W0A0</accession>
<evidence type="ECO:0000313" key="2">
    <source>
        <dbReference type="Proteomes" id="UP000031036"/>
    </source>
</evidence>
<keyword evidence="2" id="KW-1185">Reference proteome</keyword>
<dbReference type="EMBL" id="JPKZ01000540">
    <property type="protein sequence ID" value="KHN86625.1"/>
    <property type="molecule type" value="Genomic_DNA"/>
</dbReference>
<comment type="caution">
    <text evidence="1">The sequence shown here is derived from an EMBL/GenBank/DDBJ whole genome shotgun (WGS) entry which is preliminary data.</text>
</comment>
<sequence length="71" mass="7973">MTACYGKKEDGIFWLGIVAFTRKISDAVVSLWEGLLIVVGDVTKTKVVLLAVKDNRQAHHVAFTNEKKEKR</sequence>
<proteinExistence type="predicted"/>
<protein>
    <submittedName>
        <fullName evidence="1">Uncharacterized protein</fullName>
    </submittedName>
</protein>
<gene>
    <name evidence="1" type="ORF">Tcan_04490</name>
</gene>
<name>A0A0B2W0A0_TOXCA</name>
<dbReference type="Proteomes" id="UP000031036">
    <property type="component" value="Unassembled WGS sequence"/>
</dbReference>